<sequence>MAVLSERTSLSLAVPHVLLGSQRHIKCSDIVTPARLTRQRQLVLSVANLAACATLLGIAAPVGRDVDVDDDEGDDEEKAAAWRLQEEHGLANTLRAFVGFHSAVAITSTSAIRHSNELVDTICTALYDAAFSSQKELSASASRSSMISEREPLMAMMQSVSEARMFMSSKTCDSLHK</sequence>
<name>A0AAV0T6U8_9STRA</name>
<reference evidence="1" key="1">
    <citation type="submission" date="2022-12" db="EMBL/GenBank/DDBJ databases">
        <authorList>
            <person name="Webb A."/>
        </authorList>
    </citation>
    <scope>NUCLEOTIDE SEQUENCE</scope>
    <source>
        <strain evidence="1">Pd1</strain>
    </source>
</reference>
<accession>A0AAV0T6U8</accession>
<gene>
    <name evidence="1" type="ORF">PDE001_LOCUS930</name>
</gene>
<protein>
    <submittedName>
        <fullName evidence="1">Uncharacterized protein</fullName>
    </submittedName>
</protein>
<proteinExistence type="predicted"/>
<evidence type="ECO:0000313" key="2">
    <source>
        <dbReference type="Proteomes" id="UP001162029"/>
    </source>
</evidence>
<dbReference type="AlphaFoldDB" id="A0AAV0T6U8"/>
<comment type="caution">
    <text evidence="1">The sequence shown here is derived from an EMBL/GenBank/DDBJ whole genome shotgun (WGS) entry which is preliminary data.</text>
</comment>
<evidence type="ECO:0000313" key="1">
    <source>
        <dbReference type="EMBL" id="CAI5713251.1"/>
    </source>
</evidence>
<keyword evidence="2" id="KW-1185">Reference proteome</keyword>
<dbReference type="EMBL" id="CANTFM010000143">
    <property type="protein sequence ID" value="CAI5713251.1"/>
    <property type="molecule type" value="Genomic_DNA"/>
</dbReference>
<organism evidence="1 2">
    <name type="scientific">Peronospora destructor</name>
    <dbReference type="NCBI Taxonomy" id="86335"/>
    <lineage>
        <taxon>Eukaryota</taxon>
        <taxon>Sar</taxon>
        <taxon>Stramenopiles</taxon>
        <taxon>Oomycota</taxon>
        <taxon>Peronosporomycetes</taxon>
        <taxon>Peronosporales</taxon>
        <taxon>Peronosporaceae</taxon>
        <taxon>Peronospora</taxon>
    </lineage>
</organism>
<dbReference type="Proteomes" id="UP001162029">
    <property type="component" value="Unassembled WGS sequence"/>
</dbReference>